<dbReference type="InterPro" id="IPR051178">
    <property type="entry name" value="TfdA_dioxygenase"/>
</dbReference>
<keyword evidence="2" id="KW-0479">Metal-binding</keyword>
<dbReference type="STRING" id="1448320.A0A319D9D5"/>
<evidence type="ECO:0000256" key="2">
    <source>
        <dbReference type="ARBA" id="ARBA00022723"/>
    </source>
</evidence>
<dbReference type="InterPro" id="IPR003819">
    <property type="entry name" value="TauD/TfdA-like"/>
</dbReference>
<evidence type="ECO:0000313" key="8">
    <source>
        <dbReference type="Proteomes" id="UP000247810"/>
    </source>
</evidence>
<keyword evidence="8" id="KW-1185">Reference proteome</keyword>
<dbReference type="Pfam" id="PF02668">
    <property type="entry name" value="TauD"/>
    <property type="match status" value="1"/>
</dbReference>
<dbReference type="PANTHER" id="PTHR43779:SF3">
    <property type="entry name" value="(3R)-3-[(CARBOXYMETHYL)AMINO]FATTY ACID OXYGENASE_DECARBOXYLASE"/>
    <property type="match status" value="1"/>
</dbReference>
<feature type="domain" description="TauD/TfdA-like" evidence="6">
    <location>
        <begin position="21"/>
        <end position="305"/>
    </location>
</feature>
<reference evidence="7 8" key="1">
    <citation type="submission" date="2018-02" db="EMBL/GenBank/DDBJ databases">
        <title>The genomes of Aspergillus section Nigri reveals drivers in fungal speciation.</title>
        <authorList>
            <consortium name="DOE Joint Genome Institute"/>
            <person name="Vesth T.C."/>
            <person name="Nybo J."/>
            <person name="Theobald S."/>
            <person name="Brandl J."/>
            <person name="Frisvad J.C."/>
            <person name="Nielsen K.F."/>
            <person name="Lyhne E.K."/>
            <person name="Kogle M.E."/>
            <person name="Kuo A."/>
            <person name="Riley R."/>
            <person name="Clum A."/>
            <person name="Nolan M."/>
            <person name="Lipzen A."/>
            <person name="Salamov A."/>
            <person name="Henrissat B."/>
            <person name="Wiebenga A."/>
            <person name="De vries R.P."/>
            <person name="Grigoriev I.V."/>
            <person name="Mortensen U.H."/>
            <person name="Andersen M.R."/>
            <person name="Baker S.E."/>
        </authorList>
    </citation>
    <scope>NUCLEOTIDE SEQUENCE [LARGE SCALE GENOMIC DNA]</scope>
    <source>
        <strain evidence="7 8">CBS 707.79</strain>
    </source>
</reference>
<protein>
    <submittedName>
        <fullName evidence="7">Clavaminate synthase-like protein</fullName>
    </submittedName>
</protein>
<evidence type="ECO:0000313" key="7">
    <source>
        <dbReference type="EMBL" id="PYH91077.1"/>
    </source>
</evidence>
<keyword evidence="4" id="KW-0560">Oxidoreductase</keyword>
<dbReference type="OrthoDB" id="5818554at2759"/>
<dbReference type="SUPFAM" id="SSF51197">
    <property type="entry name" value="Clavaminate synthase-like"/>
    <property type="match status" value="1"/>
</dbReference>
<evidence type="ECO:0000256" key="3">
    <source>
        <dbReference type="ARBA" id="ARBA00022964"/>
    </source>
</evidence>
<evidence type="ECO:0000256" key="5">
    <source>
        <dbReference type="ARBA" id="ARBA00023004"/>
    </source>
</evidence>
<dbReference type="AlphaFoldDB" id="A0A319D9D5"/>
<proteinExistence type="inferred from homology"/>
<dbReference type="VEuPathDB" id="FungiDB:BO71DRAFT_360223"/>
<dbReference type="EMBL" id="KZ825958">
    <property type="protein sequence ID" value="PYH91077.1"/>
    <property type="molecule type" value="Genomic_DNA"/>
</dbReference>
<dbReference type="GO" id="GO:0046872">
    <property type="term" value="F:metal ion binding"/>
    <property type="evidence" value="ECO:0007669"/>
    <property type="project" value="UniProtKB-KW"/>
</dbReference>
<dbReference type="InterPro" id="IPR042098">
    <property type="entry name" value="TauD-like_sf"/>
</dbReference>
<dbReference type="PANTHER" id="PTHR43779">
    <property type="entry name" value="DIOXYGENASE RV0097-RELATED"/>
    <property type="match status" value="1"/>
</dbReference>
<dbReference type="GO" id="GO:0051213">
    <property type="term" value="F:dioxygenase activity"/>
    <property type="evidence" value="ECO:0007669"/>
    <property type="project" value="UniProtKB-KW"/>
</dbReference>
<accession>A0A319D9D5</accession>
<keyword evidence="5" id="KW-0408">Iron</keyword>
<comment type="similarity">
    <text evidence="1">Belongs to the TfdA dioxygenase family.</text>
</comment>
<evidence type="ECO:0000256" key="1">
    <source>
        <dbReference type="ARBA" id="ARBA00005896"/>
    </source>
</evidence>
<name>A0A319D9D5_9EURO</name>
<keyword evidence="3" id="KW-0223">Dioxygenase</keyword>
<evidence type="ECO:0000259" key="6">
    <source>
        <dbReference type="Pfam" id="PF02668"/>
    </source>
</evidence>
<evidence type="ECO:0000256" key="4">
    <source>
        <dbReference type="ARBA" id="ARBA00023002"/>
    </source>
</evidence>
<dbReference type="Gene3D" id="3.60.130.10">
    <property type="entry name" value="Clavaminate synthase-like"/>
    <property type="match status" value="1"/>
</dbReference>
<dbReference type="Proteomes" id="UP000247810">
    <property type="component" value="Unassembled WGS sequence"/>
</dbReference>
<organism evidence="7 8">
    <name type="scientific">Aspergillus ellipticus CBS 707.79</name>
    <dbReference type="NCBI Taxonomy" id="1448320"/>
    <lineage>
        <taxon>Eukaryota</taxon>
        <taxon>Fungi</taxon>
        <taxon>Dikarya</taxon>
        <taxon>Ascomycota</taxon>
        <taxon>Pezizomycotina</taxon>
        <taxon>Eurotiomycetes</taxon>
        <taxon>Eurotiomycetidae</taxon>
        <taxon>Eurotiales</taxon>
        <taxon>Aspergillaceae</taxon>
        <taxon>Aspergillus</taxon>
        <taxon>Aspergillus subgen. Circumdati</taxon>
    </lineage>
</organism>
<sequence length="309" mass="34557">MSTTTTTTSPALNPNPTYHLTSLNPNFGAEIHGLDFANGVTDEDFRIVQDAVIKYGFIVLRNTKLTDETHLTLARKFGALDDVTPYNALGRKNRLRYDELFDVSNVELDGSVVDPRSPRGEANKGNTLFHVDSSFNPRRASYSLLLAHELPPPGTGGNTAFADTRTAYDALPPSLKTQLFENDYIAAHSIMHSRKLAAPEHFAHVDPWDYPMGRHRIVQRHEPSGRMNLYVAAHVHHLEGLGAADSKEVFGRVWAHVTQERFVVEVCWENVGDCVVWDNTATMHRAVTVEGGFEGRFRRDLRRATVHDG</sequence>
<feature type="non-terminal residue" evidence="7">
    <location>
        <position position="309"/>
    </location>
</feature>
<gene>
    <name evidence="7" type="ORF">BO71DRAFT_360223</name>
</gene>